<dbReference type="KEGG" id="tpv:TP01_0858"/>
<dbReference type="SUPFAM" id="SSF57783">
    <property type="entry name" value="Zinc beta-ribbon"/>
    <property type="match status" value="1"/>
</dbReference>
<proteinExistence type="predicted"/>
<dbReference type="Pfam" id="PF01096">
    <property type="entry name" value="Zn_ribbon_TFIIS"/>
    <property type="match status" value="1"/>
</dbReference>
<dbReference type="PANTHER" id="PTHR11239">
    <property type="entry name" value="DNA-DIRECTED RNA POLYMERASE"/>
    <property type="match status" value="1"/>
</dbReference>
<dbReference type="InterPro" id="IPR001222">
    <property type="entry name" value="Znf_TFIIS"/>
</dbReference>
<dbReference type="eggNOG" id="ENOG502S7PC">
    <property type="taxonomic scope" value="Eukaryota"/>
</dbReference>
<dbReference type="VEuPathDB" id="PiroplasmaDB:TpMuguga_01g00858"/>
<dbReference type="GO" id="GO:0006351">
    <property type="term" value="P:DNA-templated transcription"/>
    <property type="evidence" value="ECO:0007669"/>
    <property type="project" value="InterPro"/>
</dbReference>
<name>Q4N7G2_THEPA</name>
<dbReference type="CDD" id="cd10507">
    <property type="entry name" value="Zn-ribbon_RPA12"/>
    <property type="match status" value="1"/>
</dbReference>
<comment type="caution">
    <text evidence="7">The sequence shown here is derived from an EMBL/GenBank/DDBJ whole genome shotgun (WGS) entry which is preliminary data.</text>
</comment>
<keyword evidence="4" id="KW-0862">Zinc</keyword>
<dbReference type="PROSITE" id="PS51133">
    <property type="entry name" value="ZF_TFIIS_2"/>
    <property type="match status" value="1"/>
</dbReference>
<dbReference type="SMART" id="SM00440">
    <property type="entry name" value="ZnF_C2C2"/>
    <property type="match status" value="1"/>
</dbReference>
<gene>
    <name evidence="7" type="ordered locus">TP01_0858</name>
</gene>
<dbReference type="RefSeq" id="XP_766379.1">
    <property type="nucleotide sequence ID" value="XM_761286.1"/>
</dbReference>
<reference evidence="7 8" key="1">
    <citation type="journal article" date="2005" name="Science">
        <title>Genome sequence of Theileria parva, a bovine pathogen that transforms lymphocytes.</title>
        <authorList>
            <person name="Gardner M.J."/>
            <person name="Bishop R."/>
            <person name="Shah T."/>
            <person name="de Villiers E.P."/>
            <person name="Carlton J.M."/>
            <person name="Hall N."/>
            <person name="Ren Q."/>
            <person name="Paulsen I.T."/>
            <person name="Pain A."/>
            <person name="Berriman M."/>
            <person name="Wilson R.J.M."/>
            <person name="Sato S."/>
            <person name="Ralph S.A."/>
            <person name="Mann D.J."/>
            <person name="Xiong Z."/>
            <person name="Shallom S.J."/>
            <person name="Weidman J."/>
            <person name="Jiang L."/>
            <person name="Lynn J."/>
            <person name="Weaver B."/>
            <person name="Shoaibi A."/>
            <person name="Domingo A.R."/>
            <person name="Wasawo D."/>
            <person name="Crabtree J."/>
            <person name="Wortman J.R."/>
            <person name="Haas B."/>
            <person name="Angiuoli S.V."/>
            <person name="Creasy T.H."/>
            <person name="Lu C."/>
            <person name="Suh B."/>
            <person name="Silva J.C."/>
            <person name="Utterback T.R."/>
            <person name="Feldblyum T.V."/>
            <person name="Pertea M."/>
            <person name="Allen J."/>
            <person name="Nierman W.C."/>
            <person name="Taracha E.L.N."/>
            <person name="Salzberg S.L."/>
            <person name="White O.R."/>
            <person name="Fitzhugh H.A."/>
            <person name="Morzaria S."/>
            <person name="Venter J.C."/>
            <person name="Fraser C.M."/>
            <person name="Nene V."/>
        </authorList>
    </citation>
    <scope>NUCLEOTIDE SEQUENCE [LARGE SCALE GENOMIC DNA]</scope>
    <source>
        <strain evidence="7 8">Muguga</strain>
    </source>
</reference>
<dbReference type="Gene3D" id="2.20.25.10">
    <property type="match status" value="1"/>
</dbReference>
<dbReference type="OMA" id="SHNEAFF"/>
<dbReference type="InterPro" id="IPR012164">
    <property type="entry name" value="Rpa12/Rpb9/Rpc10/TFS"/>
</dbReference>
<evidence type="ECO:0000256" key="1">
    <source>
        <dbReference type="ARBA" id="ARBA00018784"/>
    </source>
</evidence>
<accession>Q4N7G2</accession>
<dbReference type="Proteomes" id="UP000001949">
    <property type="component" value="Unassembled WGS sequence"/>
</dbReference>
<keyword evidence="3 5" id="KW-0863">Zinc-finger</keyword>
<dbReference type="EMBL" id="AAGK01000001">
    <property type="protein sequence ID" value="EAN34096.1"/>
    <property type="molecule type" value="Genomic_DNA"/>
</dbReference>
<dbReference type="GO" id="GO:0003676">
    <property type="term" value="F:nucleic acid binding"/>
    <property type="evidence" value="ECO:0007669"/>
    <property type="project" value="InterPro"/>
</dbReference>
<evidence type="ECO:0000256" key="4">
    <source>
        <dbReference type="ARBA" id="ARBA00022833"/>
    </source>
</evidence>
<evidence type="ECO:0000256" key="3">
    <source>
        <dbReference type="ARBA" id="ARBA00022771"/>
    </source>
</evidence>
<evidence type="ECO:0000313" key="7">
    <source>
        <dbReference type="EMBL" id="EAN34096.1"/>
    </source>
</evidence>
<sequence>MDELYESCERGEEIFISPLDPLVSQQIANINVNEASDMVNYLYSESPIQFKGKYITDLKFKLTSTHFNDTHSSSGDSDNPDVELGYDYLVSMGCRNCGSFVDFKNTHMFFGFDDSTEDQPRHKPNKFLKCENCDSIISPIFTKNQSDSYYNMMDTDKEGDDKVYLYGMRSAYIFDENEKQWWKDSVYGSYSSNKLLQAKTANKSGKQTVKYNCEKCGHDTHLYSTFQARSADEGMSIMYECIKCKNRVVIST</sequence>
<evidence type="ECO:0000256" key="5">
    <source>
        <dbReference type="PROSITE-ProRule" id="PRU00472"/>
    </source>
</evidence>
<protein>
    <recommendedName>
        <fullName evidence="1">DNA-directed RNA polymerase I subunit RPA12</fullName>
    </recommendedName>
</protein>
<keyword evidence="2" id="KW-0479">Metal-binding</keyword>
<feature type="domain" description="TFIIS-type" evidence="6">
    <location>
        <begin position="209"/>
        <end position="249"/>
    </location>
</feature>
<dbReference type="InterPro" id="IPR034004">
    <property type="entry name" value="Zn_ribbon_RPA12_C"/>
</dbReference>
<dbReference type="GeneID" id="3503294"/>
<dbReference type="STRING" id="5875.Q4N7G2"/>
<evidence type="ECO:0000313" key="8">
    <source>
        <dbReference type="Proteomes" id="UP000001949"/>
    </source>
</evidence>
<evidence type="ECO:0000256" key="2">
    <source>
        <dbReference type="ARBA" id="ARBA00022723"/>
    </source>
</evidence>
<dbReference type="InParanoid" id="Q4N7G2"/>
<dbReference type="PANTHER" id="PTHR11239:SF12">
    <property type="entry name" value="DNA-DIRECTED RNA POLYMERASE III SUBUNIT RPC10"/>
    <property type="match status" value="1"/>
</dbReference>
<keyword evidence="8" id="KW-1185">Reference proteome</keyword>
<dbReference type="GO" id="GO:0008270">
    <property type="term" value="F:zinc ion binding"/>
    <property type="evidence" value="ECO:0007669"/>
    <property type="project" value="UniProtKB-KW"/>
</dbReference>
<dbReference type="GO" id="GO:0003899">
    <property type="term" value="F:DNA-directed RNA polymerase activity"/>
    <property type="evidence" value="ECO:0007669"/>
    <property type="project" value="InterPro"/>
</dbReference>
<evidence type="ECO:0000259" key="6">
    <source>
        <dbReference type="PROSITE" id="PS51133"/>
    </source>
</evidence>
<organism evidence="7 8">
    <name type="scientific">Theileria parva</name>
    <name type="common">East coast fever infection agent</name>
    <dbReference type="NCBI Taxonomy" id="5875"/>
    <lineage>
        <taxon>Eukaryota</taxon>
        <taxon>Sar</taxon>
        <taxon>Alveolata</taxon>
        <taxon>Apicomplexa</taxon>
        <taxon>Aconoidasida</taxon>
        <taxon>Piroplasmida</taxon>
        <taxon>Theileriidae</taxon>
        <taxon>Theileria</taxon>
    </lineage>
</organism>
<dbReference type="AlphaFoldDB" id="Q4N7G2"/>